<dbReference type="Proteomes" id="UP000662185">
    <property type="component" value="Unassembled WGS sequence"/>
</dbReference>
<proteinExistence type="predicted"/>
<dbReference type="PANTHER" id="PTHR48050:SF13">
    <property type="entry name" value="STEROL 3-BETA-GLUCOSYLTRANSFERASE UGT80A2"/>
    <property type="match status" value="1"/>
</dbReference>
<dbReference type="GO" id="GO:0033072">
    <property type="term" value="P:vancomycin biosynthetic process"/>
    <property type="evidence" value="ECO:0007669"/>
    <property type="project" value="UniProtKB-ARBA"/>
</dbReference>
<sequence>MNITILTWGSDGDLIPYIALGLGLQRAGHLVKIATTIYAKDLVTQWGLEFIPVDCKAWYKDFLVGSHQNPFVIAEYYNYVLQPVEESFLPILKDVCSGAEAIIFSPPAFAAFELLEKLGIPGYAACVVPLHPTRAFSNHFTPTNWQFGGTYNWLTYTFFNQLLWQYIQKPINQWRQEILQLPPVSRFADPLSRMCKAKIPFIYGYSPAFVPKPFDWPDWVNVTGYWFLDKPKNWQPPQDLVDFIAADSPPVYIGFGYKAGWDQKALMKLSLEALALSGQRGIVLMGDDLTNEFDLPDEVFPIEWVPFDWLFPQMAAVVHHGGCGTVAAALGAGVPNIIVPYNYDNFFWSYRISDLGIGSQPLHFKNLTPEKLAVAIKAVVNDKVIQNKVMEMSKSIQAEDGVPTAVELIQHYLGIH</sequence>
<keyword evidence="4" id="KW-1185">Reference proteome</keyword>
<feature type="domain" description="Glycosyltransferase family 28 N-terminal" evidence="1">
    <location>
        <begin position="3"/>
        <end position="136"/>
    </location>
</feature>
<dbReference type="AlphaFoldDB" id="A0A926WF24"/>
<feature type="domain" description="Erythromycin biosynthesis protein CIII-like C-terminal" evidence="2">
    <location>
        <begin position="293"/>
        <end position="404"/>
    </location>
</feature>
<protein>
    <submittedName>
        <fullName evidence="3">Glycosyltransferase family 1 protein</fullName>
    </submittedName>
</protein>
<dbReference type="Pfam" id="PF03033">
    <property type="entry name" value="Glyco_transf_28"/>
    <property type="match status" value="1"/>
</dbReference>
<comment type="caution">
    <text evidence="3">The sequence shown here is derived from an EMBL/GenBank/DDBJ whole genome shotgun (WGS) entry which is preliminary data.</text>
</comment>
<dbReference type="InterPro" id="IPR010610">
    <property type="entry name" value="EryCIII-like_C"/>
</dbReference>
<dbReference type="Pfam" id="PF06722">
    <property type="entry name" value="EryCIII-like_C"/>
    <property type="match status" value="1"/>
</dbReference>
<evidence type="ECO:0000259" key="1">
    <source>
        <dbReference type="Pfam" id="PF03033"/>
    </source>
</evidence>
<evidence type="ECO:0000313" key="4">
    <source>
        <dbReference type="Proteomes" id="UP000662185"/>
    </source>
</evidence>
<accession>A0A926WF24</accession>
<dbReference type="Gene3D" id="3.40.50.2000">
    <property type="entry name" value="Glycogen Phosphorylase B"/>
    <property type="match status" value="2"/>
</dbReference>
<dbReference type="InterPro" id="IPR002213">
    <property type="entry name" value="UDP_glucos_trans"/>
</dbReference>
<dbReference type="GO" id="GO:0005975">
    <property type="term" value="P:carbohydrate metabolic process"/>
    <property type="evidence" value="ECO:0007669"/>
    <property type="project" value="InterPro"/>
</dbReference>
<dbReference type="InterPro" id="IPR050426">
    <property type="entry name" value="Glycosyltransferase_28"/>
</dbReference>
<evidence type="ECO:0000259" key="2">
    <source>
        <dbReference type="Pfam" id="PF06722"/>
    </source>
</evidence>
<dbReference type="GO" id="GO:0016758">
    <property type="term" value="F:hexosyltransferase activity"/>
    <property type="evidence" value="ECO:0007669"/>
    <property type="project" value="InterPro"/>
</dbReference>
<dbReference type="SUPFAM" id="SSF53756">
    <property type="entry name" value="UDP-Glycosyltransferase/glycogen phosphorylase"/>
    <property type="match status" value="1"/>
</dbReference>
<dbReference type="GO" id="GO:0008194">
    <property type="term" value="F:UDP-glycosyltransferase activity"/>
    <property type="evidence" value="ECO:0007669"/>
    <property type="project" value="InterPro"/>
</dbReference>
<dbReference type="PANTHER" id="PTHR48050">
    <property type="entry name" value="STEROL 3-BETA-GLUCOSYLTRANSFERASE"/>
    <property type="match status" value="1"/>
</dbReference>
<evidence type="ECO:0000313" key="3">
    <source>
        <dbReference type="EMBL" id="MBD2293364.1"/>
    </source>
</evidence>
<organism evidence="3 4">
    <name type="scientific">Anabaena sphaerica FACHB-251</name>
    <dbReference type="NCBI Taxonomy" id="2692883"/>
    <lineage>
        <taxon>Bacteria</taxon>
        <taxon>Bacillati</taxon>
        <taxon>Cyanobacteriota</taxon>
        <taxon>Cyanophyceae</taxon>
        <taxon>Nostocales</taxon>
        <taxon>Nostocaceae</taxon>
        <taxon>Anabaena</taxon>
    </lineage>
</organism>
<reference evidence="4" key="1">
    <citation type="journal article" date="2020" name="ISME J.">
        <title>Comparative genomics reveals insights into cyanobacterial evolution and habitat adaptation.</title>
        <authorList>
            <person name="Chen M.Y."/>
            <person name="Teng W.K."/>
            <person name="Zhao L."/>
            <person name="Hu C.X."/>
            <person name="Zhou Y.K."/>
            <person name="Han B.P."/>
            <person name="Song L.R."/>
            <person name="Shu W.S."/>
        </authorList>
    </citation>
    <scope>NUCLEOTIDE SEQUENCE [LARGE SCALE GENOMIC DNA]</scope>
    <source>
        <strain evidence="4">FACHB-251</strain>
    </source>
</reference>
<name>A0A926WF24_9NOST</name>
<dbReference type="EMBL" id="JACJQU010000003">
    <property type="protein sequence ID" value="MBD2293364.1"/>
    <property type="molecule type" value="Genomic_DNA"/>
</dbReference>
<dbReference type="FunFam" id="3.40.50.2000:FF:000009">
    <property type="entry name" value="Sterol 3-beta-glucosyltransferase UGT80A2"/>
    <property type="match status" value="1"/>
</dbReference>
<dbReference type="CDD" id="cd03784">
    <property type="entry name" value="GT1_Gtf-like"/>
    <property type="match status" value="1"/>
</dbReference>
<gene>
    <name evidence="3" type="ORF">H6G06_07650</name>
</gene>
<dbReference type="InterPro" id="IPR004276">
    <property type="entry name" value="GlycoTrans_28_N"/>
</dbReference>
<dbReference type="RefSeq" id="WP_190558703.1">
    <property type="nucleotide sequence ID" value="NZ_JACJQU010000003.1"/>
</dbReference>